<evidence type="ECO:0000256" key="2">
    <source>
        <dbReference type="ARBA" id="ARBA00022741"/>
    </source>
</evidence>
<dbReference type="PROSITE" id="PS51372">
    <property type="entry name" value="PRD_2"/>
    <property type="match status" value="2"/>
</dbReference>
<dbReference type="PROSITE" id="PS50045">
    <property type="entry name" value="SIGMA54_INTERACT_4"/>
    <property type="match status" value="1"/>
</dbReference>
<dbReference type="AlphaFoldDB" id="R2SYW4"/>
<evidence type="ECO:0000256" key="3">
    <source>
        <dbReference type="ARBA" id="ARBA00022840"/>
    </source>
</evidence>
<dbReference type="PANTHER" id="PTHR32071">
    <property type="entry name" value="TRANSCRIPTIONAL REGULATORY PROTEIN"/>
    <property type="match status" value="1"/>
</dbReference>
<feature type="domain" description="PRD" evidence="6">
    <location>
        <begin position="509"/>
        <end position="612"/>
    </location>
</feature>
<dbReference type="PATRIC" id="fig|1158607.3.peg.2868"/>
<dbReference type="Pfam" id="PF00158">
    <property type="entry name" value="Sigma54_activat"/>
    <property type="match status" value="1"/>
</dbReference>
<feature type="domain" description="PRD" evidence="6">
    <location>
        <begin position="776"/>
        <end position="876"/>
    </location>
</feature>
<evidence type="ECO:0000259" key="4">
    <source>
        <dbReference type="PROSITE" id="PS50045"/>
    </source>
</evidence>
<dbReference type="Pfam" id="PF00874">
    <property type="entry name" value="PRD"/>
    <property type="match status" value="2"/>
</dbReference>
<evidence type="ECO:0000256" key="1">
    <source>
        <dbReference type="ARBA" id="ARBA00022679"/>
    </source>
</evidence>
<dbReference type="InterPro" id="IPR036662">
    <property type="entry name" value="PTS_EIIA_man-typ_sf"/>
</dbReference>
<organism evidence="7 8">
    <name type="scientific">Enterococcus pallens ATCC BAA-351</name>
    <dbReference type="NCBI Taxonomy" id="1158607"/>
    <lineage>
        <taxon>Bacteria</taxon>
        <taxon>Bacillati</taxon>
        <taxon>Bacillota</taxon>
        <taxon>Bacilli</taxon>
        <taxon>Lactobacillales</taxon>
        <taxon>Enterococcaceae</taxon>
        <taxon>Enterococcus</taxon>
    </lineage>
</organism>
<dbReference type="eggNOG" id="COG3933">
    <property type="taxonomic scope" value="Bacteria"/>
</dbReference>
<sequence length="876" mass="99636">MIRSFWRHIQGSNLHLENEYFLFTKYDKVKEIVLFSEWGGCPMHEQIVKYVRENTKINEKDKLLISLETKDITDSLGFERTRVSKVLNQEVNEERFLKIKGKPVKYIYNFLALEQTTWRDVNDLWKAIFSHKKEHKGEAKLDAFSKLIGYDGSLSYAVNQAKAAILYPPRGIHTLITGPSGVGKTTFAKTMHEYALDIGQLGENAPYVYYNCADYAGNSQLLLSFLFGHVKGAFTGADKEKSGLVDAANGGILFLDEIHRLPPEGQEMLFSILDNGTFRRLGENNNEQHQVDLLLIGATTENVDESILATFRRRIPNVIHLEGLKSKKTEERFQLIESFFKYESTKIQNQMNVHKDVIKFFCIYDCVGNIGQLKNDIQMICARAFAEAIISDAQTIEVTSDHMQMNEEQRILFAKEKRNAVVTSNFLDSVGSQIFSNGKNISRETIGGSSLAIDTYQEEQVLYQSILNMYSEMASADQAFETTDIKRKLEEFFSIELPVDNKAFQLGKIISPEVFDGVKELFDRLSRERKLLFDNQVRYSLALHIESVKVKLKSGRLESPAKTREKTYSDRFEIYQLVHDSLGKHLNIQLPDHEILAICMFLEAVQVSKQNNGVGILIVMHGDSTGSSMAKVANDLLDCDHAKAIDMRLTDSFTDLVKQVVREVKKENYHKGLLLLVDMGSLVSLDRIVSERTGQEVRLISSVSTPIVLEATRKSLLPGMTLNELTKQIAHDAAYLEGAKAASVISAYKDEKNDLVDILRYDARIFELIKDSTNFIDTKKSIPLINEAISKICSHLKLVITDAVYIKMQFHCHSMIERGIRKEPLVNPRTAEDISQHAHIYKVLRKEMILIENAYTIKLSDDEMAYLIEIIINLED</sequence>
<dbReference type="InterPro" id="IPR027417">
    <property type="entry name" value="P-loop_NTPase"/>
</dbReference>
<dbReference type="eggNOG" id="COG1221">
    <property type="taxonomic scope" value="Bacteria"/>
</dbReference>
<dbReference type="InterPro" id="IPR036634">
    <property type="entry name" value="PRD_sf"/>
</dbReference>
<dbReference type="InterPro" id="IPR003593">
    <property type="entry name" value="AAA+_ATPase"/>
</dbReference>
<dbReference type="HOGENOM" id="CLU_014204_1_0_9"/>
<keyword evidence="3" id="KW-0067">ATP-binding</keyword>
<dbReference type="Gene3D" id="1.10.1790.10">
    <property type="entry name" value="PRD domain"/>
    <property type="match status" value="2"/>
</dbReference>
<dbReference type="Pfam" id="PF03610">
    <property type="entry name" value="EIIA-man"/>
    <property type="match status" value="1"/>
</dbReference>
<keyword evidence="1" id="KW-0808">Transferase</keyword>
<keyword evidence="2" id="KW-0547">Nucleotide-binding</keyword>
<protein>
    <submittedName>
        <fullName evidence="7">Uncharacterized protein</fullName>
    </submittedName>
</protein>
<dbReference type="SMART" id="SM00382">
    <property type="entry name" value="AAA"/>
    <property type="match status" value="1"/>
</dbReference>
<dbReference type="GO" id="GO:0009401">
    <property type="term" value="P:phosphoenolpyruvate-dependent sugar phosphotransferase system"/>
    <property type="evidence" value="ECO:0007669"/>
    <property type="project" value="InterPro"/>
</dbReference>
<evidence type="ECO:0000259" key="6">
    <source>
        <dbReference type="PROSITE" id="PS51372"/>
    </source>
</evidence>
<dbReference type="Gene3D" id="3.40.50.300">
    <property type="entry name" value="P-loop containing nucleotide triphosphate hydrolases"/>
    <property type="match status" value="1"/>
</dbReference>
<dbReference type="SUPFAM" id="SSF53062">
    <property type="entry name" value="PTS system fructose IIA component-like"/>
    <property type="match status" value="1"/>
</dbReference>
<keyword evidence="8" id="KW-1185">Reference proteome</keyword>
<dbReference type="InterPro" id="IPR025943">
    <property type="entry name" value="Sigma_54_int_dom_ATP-bd_2"/>
</dbReference>
<dbReference type="CDD" id="cd00009">
    <property type="entry name" value="AAA"/>
    <property type="match status" value="1"/>
</dbReference>
<dbReference type="InterPro" id="IPR004701">
    <property type="entry name" value="PTS_EIIA_man-typ"/>
</dbReference>
<name>R2SYW4_9ENTE</name>
<dbReference type="PROSITE" id="PS51096">
    <property type="entry name" value="PTS_EIIA_TYPE_4"/>
    <property type="match status" value="1"/>
</dbReference>
<dbReference type="PROSITE" id="PS00676">
    <property type="entry name" value="SIGMA54_INTERACT_2"/>
    <property type="match status" value="1"/>
</dbReference>
<dbReference type="GO" id="GO:0016740">
    <property type="term" value="F:transferase activity"/>
    <property type="evidence" value="ECO:0007669"/>
    <property type="project" value="UniProtKB-KW"/>
</dbReference>
<dbReference type="InterPro" id="IPR011608">
    <property type="entry name" value="PRD"/>
</dbReference>
<dbReference type="EMBL" id="AJAQ01000018">
    <property type="protein sequence ID" value="EOH93234.1"/>
    <property type="molecule type" value="Genomic_DNA"/>
</dbReference>
<evidence type="ECO:0000313" key="8">
    <source>
        <dbReference type="Proteomes" id="UP000013782"/>
    </source>
</evidence>
<gene>
    <name evidence="7" type="ORF">UAU_02877</name>
</gene>
<evidence type="ECO:0000313" key="7">
    <source>
        <dbReference type="EMBL" id="EOH93234.1"/>
    </source>
</evidence>
<proteinExistence type="predicted"/>
<dbReference type="STRING" id="160454.RV10_GL004225"/>
<reference evidence="7 8" key="1">
    <citation type="submission" date="2013-02" db="EMBL/GenBank/DDBJ databases">
        <title>The Genome Sequence of Enterococcus pallens BAA-351.</title>
        <authorList>
            <consortium name="The Broad Institute Genome Sequencing Platform"/>
            <consortium name="The Broad Institute Genome Sequencing Center for Infectious Disease"/>
            <person name="Earl A.M."/>
            <person name="Gilmore M.S."/>
            <person name="Lebreton F."/>
            <person name="Walker B."/>
            <person name="Young S.K."/>
            <person name="Zeng Q."/>
            <person name="Gargeya S."/>
            <person name="Fitzgerald M."/>
            <person name="Haas B."/>
            <person name="Abouelleil A."/>
            <person name="Alvarado L."/>
            <person name="Arachchi H.M."/>
            <person name="Berlin A.M."/>
            <person name="Chapman S.B."/>
            <person name="Dewar J."/>
            <person name="Goldberg J."/>
            <person name="Griggs A."/>
            <person name="Gujja S."/>
            <person name="Hansen M."/>
            <person name="Howarth C."/>
            <person name="Imamovic A."/>
            <person name="Larimer J."/>
            <person name="McCowan C."/>
            <person name="Murphy C."/>
            <person name="Neiman D."/>
            <person name="Pearson M."/>
            <person name="Priest M."/>
            <person name="Roberts A."/>
            <person name="Saif S."/>
            <person name="Shea T."/>
            <person name="Sisk P."/>
            <person name="Sykes S."/>
            <person name="Wortman J."/>
            <person name="Nusbaum C."/>
            <person name="Birren B."/>
        </authorList>
    </citation>
    <scope>NUCLEOTIDE SEQUENCE [LARGE SCALE GENOMIC DNA]</scope>
    <source>
        <strain evidence="7 8">ATCC BAA-351</strain>
    </source>
</reference>
<dbReference type="PANTHER" id="PTHR32071:SF38">
    <property type="entry name" value="PSP OPERON TRANSCRIPTIONAL ACTIVATOR"/>
    <property type="match status" value="1"/>
</dbReference>
<dbReference type="Proteomes" id="UP000013782">
    <property type="component" value="Unassembled WGS sequence"/>
</dbReference>
<dbReference type="GO" id="GO:0005524">
    <property type="term" value="F:ATP binding"/>
    <property type="evidence" value="ECO:0007669"/>
    <property type="project" value="UniProtKB-KW"/>
</dbReference>
<dbReference type="GO" id="GO:0006355">
    <property type="term" value="P:regulation of DNA-templated transcription"/>
    <property type="evidence" value="ECO:0007669"/>
    <property type="project" value="InterPro"/>
</dbReference>
<dbReference type="SUPFAM" id="SSF52540">
    <property type="entry name" value="P-loop containing nucleoside triphosphate hydrolases"/>
    <property type="match status" value="1"/>
</dbReference>
<comment type="caution">
    <text evidence="7">The sequence shown here is derived from an EMBL/GenBank/DDBJ whole genome shotgun (WGS) entry which is preliminary data.</text>
</comment>
<accession>R2SYW4</accession>
<dbReference type="GO" id="GO:0016020">
    <property type="term" value="C:membrane"/>
    <property type="evidence" value="ECO:0007669"/>
    <property type="project" value="InterPro"/>
</dbReference>
<evidence type="ECO:0000259" key="5">
    <source>
        <dbReference type="PROSITE" id="PS51096"/>
    </source>
</evidence>
<dbReference type="InterPro" id="IPR002078">
    <property type="entry name" value="Sigma_54_int"/>
</dbReference>
<dbReference type="SUPFAM" id="SSF63520">
    <property type="entry name" value="PTS-regulatory domain, PRD"/>
    <property type="match status" value="2"/>
</dbReference>
<dbReference type="Gene3D" id="3.40.50.510">
    <property type="entry name" value="Phosphotransferase system, mannose-type IIA component"/>
    <property type="match status" value="1"/>
</dbReference>
<feature type="domain" description="PTS EIIA type-4" evidence="5">
    <location>
        <begin position="613"/>
        <end position="743"/>
    </location>
</feature>
<feature type="domain" description="Sigma-54 factor interaction" evidence="4">
    <location>
        <begin position="147"/>
        <end position="382"/>
    </location>
</feature>